<dbReference type="AlphaFoldDB" id="V9GXT0"/>
<keyword evidence="5" id="KW-1267">Proteomics identification</keyword>
<dbReference type="AGR" id="MGI:3036242"/>
<evidence type="ECO:0007829" key="6">
    <source>
        <dbReference type="PubMed" id="21183079"/>
    </source>
</evidence>
<reference evidence="2" key="4">
    <citation type="submission" date="2025-08" db="UniProtKB">
        <authorList>
            <consortium name="Ensembl"/>
        </authorList>
    </citation>
    <scope>IDENTIFICATION</scope>
    <source>
        <strain evidence="2">C57BL/6J</strain>
    </source>
</reference>
<dbReference type="HOGENOM" id="CLU_2704187_0_0_1"/>
<reference evidence="2 4" key="3">
    <citation type="journal article" date="2011" name="PLoS Biol.">
        <title>Modernizing reference genome assemblies.</title>
        <authorList>
            <person name="Church D.M."/>
            <person name="Schneider V.A."/>
            <person name="Graves T."/>
            <person name="Auger K."/>
            <person name="Cunningham F."/>
            <person name="Bouk N."/>
            <person name="Chen H.C."/>
            <person name="Agarwala R."/>
            <person name="McLaren W.M."/>
            <person name="Ritchie G.R."/>
            <person name="Albracht D."/>
            <person name="Kremitzki M."/>
            <person name="Rock S."/>
            <person name="Kotkiewicz H."/>
            <person name="Kremitzki C."/>
            <person name="Wollam A."/>
            <person name="Trani L."/>
            <person name="Fulton L."/>
            <person name="Fulton R."/>
            <person name="Matthews L."/>
            <person name="Whitehead S."/>
            <person name="Chow W."/>
            <person name="Torrance J."/>
            <person name="Dunn M."/>
            <person name="Harden G."/>
            <person name="Threadgold G."/>
            <person name="Wood J."/>
            <person name="Collins J."/>
            <person name="Heath P."/>
            <person name="Griffiths G."/>
            <person name="Pelan S."/>
            <person name="Grafham D."/>
            <person name="Eichler E.E."/>
            <person name="Weinstock G."/>
            <person name="Mardis E.R."/>
            <person name="Wilson R.K."/>
            <person name="Howe K."/>
            <person name="Flicek P."/>
            <person name="Hubbard T."/>
        </authorList>
    </citation>
    <scope>NUCLEOTIDE SEQUENCE [LARGE SCALE GENOMIC DNA]</scope>
    <source>
        <strain evidence="2 4">C57BL/6J</strain>
    </source>
</reference>
<dbReference type="ProteomicsDB" id="367557"/>
<name>V9GXT0_MOUSE</name>
<proteinExistence type="evidence at protein level"/>
<dbReference type="MGI" id="MGI:3036242">
    <property type="gene designation" value="Camsap1"/>
</dbReference>
<sequence length="73" mass="7849">MVDAGGRCAAEGWRRMEAPPEGADLVPLDRYDAARAKIAANLQWICAKAYGLEWPHGDGGCPDDGLHCGDDQH</sequence>
<protein>
    <submittedName>
        <fullName evidence="2">Calmodulin regulated spectrin-associated protein 1</fullName>
    </submittedName>
</protein>
<organism evidence="2 4">
    <name type="scientific">Mus musculus</name>
    <name type="common">Mouse</name>
    <dbReference type="NCBI Taxonomy" id="10090"/>
    <lineage>
        <taxon>Eukaryota</taxon>
        <taxon>Metazoa</taxon>
        <taxon>Chordata</taxon>
        <taxon>Craniata</taxon>
        <taxon>Vertebrata</taxon>
        <taxon>Euteleostomi</taxon>
        <taxon>Mammalia</taxon>
        <taxon>Eutheria</taxon>
        <taxon>Euarchontoglires</taxon>
        <taxon>Glires</taxon>
        <taxon>Rodentia</taxon>
        <taxon>Myomorpha</taxon>
        <taxon>Muroidea</taxon>
        <taxon>Muridae</taxon>
        <taxon>Murinae</taxon>
        <taxon>Mus</taxon>
        <taxon>Mus</taxon>
    </lineage>
</organism>
<accession>V9GXT0</accession>
<evidence type="ECO:0000313" key="4">
    <source>
        <dbReference type="Proteomes" id="UP000000589"/>
    </source>
</evidence>
<reference evidence="2" key="5">
    <citation type="submission" date="2025-09" db="UniProtKB">
        <authorList>
            <consortium name="Ensembl"/>
        </authorList>
    </citation>
    <scope>IDENTIFICATION</scope>
    <source>
        <strain evidence="2">C57BL/6J</strain>
    </source>
</reference>
<evidence type="ECO:0000313" key="3">
    <source>
        <dbReference type="MGI" id="MGI:3036242"/>
    </source>
</evidence>
<feature type="domain" description="CASAMP N-terminal" evidence="1">
    <location>
        <begin position="24"/>
        <end position="51"/>
    </location>
</feature>
<reference evidence="6" key="2">
    <citation type="journal article" date="2010" name="Cell">
        <title>A tissue-specific atlas of mouse protein phosphorylation and expression.</title>
        <authorList>
            <person name="Huttlin E.L."/>
            <person name="Jedrychowski M.P."/>
            <person name="Elias J.E."/>
            <person name="Goswami T."/>
            <person name="Rad R."/>
            <person name="Beausoleil S.A."/>
            <person name="Villen J."/>
            <person name="Haas W."/>
            <person name="Sowa M.E."/>
            <person name="Gygi S.P."/>
        </authorList>
    </citation>
    <scope>IDENTIFICATION BY MASS SPECTROMETRY [LARGE SCALE ANALYSIS]</scope>
</reference>
<dbReference type="Antibodypedia" id="18656">
    <property type="antibodies" value="128 antibodies from 20 providers"/>
</dbReference>
<evidence type="ECO:0000313" key="2">
    <source>
        <dbReference type="Ensembl" id="ENSMUSP00000139305.2"/>
    </source>
</evidence>
<dbReference type="Bgee" id="ENSMUSG00000026933">
    <property type="expression patterns" value="Expressed in embryonic post-anal tail and 241 other cell types or tissues"/>
</dbReference>
<evidence type="ECO:0007829" key="5">
    <source>
        <dbReference type="ProteomicsDB" id="V9GXT0"/>
    </source>
</evidence>
<dbReference type="ExpressionAtlas" id="V9GXT0">
    <property type="expression patterns" value="baseline and differential"/>
</dbReference>
<gene>
    <name evidence="2 3" type="primary">Camsap1</name>
</gene>
<dbReference type="Ensembl" id="ENSMUST00000139937.2">
    <property type="protein sequence ID" value="ENSMUSP00000139305.2"/>
    <property type="gene ID" value="ENSMUSG00000026933.19"/>
</dbReference>
<keyword evidence="4" id="KW-1185">Reference proteome</keyword>
<dbReference type="InterPro" id="IPR058042">
    <property type="entry name" value="CAMSAP_N"/>
</dbReference>
<dbReference type="GeneTree" id="ENSGT00950000182975"/>
<dbReference type="VEuPathDB" id="HostDB:ENSMUSG00000026933"/>
<dbReference type="PeptideAtlas" id="V9GXT0"/>
<dbReference type="Proteomes" id="UP000000589">
    <property type="component" value="Chromosome 2"/>
</dbReference>
<reference evidence="2 4" key="1">
    <citation type="journal article" date="2009" name="PLoS Biol.">
        <title>Lineage-specific biology revealed by a finished genome assembly of the mouse.</title>
        <authorList>
            <consortium name="Mouse Genome Sequencing Consortium"/>
            <person name="Church D.M."/>
            <person name="Goodstadt L."/>
            <person name="Hillier L.W."/>
            <person name="Zody M.C."/>
            <person name="Goldstein S."/>
            <person name="She X."/>
            <person name="Bult C.J."/>
            <person name="Agarwala R."/>
            <person name="Cherry J.L."/>
            <person name="DiCuccio M."/>
            <person name="Hlavina W."/>
            <person name="Kapustin Y."/>
            <person name="Meric P."/>
            <person name="Maglott D."/>
            <person name="Birtle Z."/>
            <person name="Marques A.C."/>
            <person name="Graves T."/>
            <person name="Zhou S."/>
            <person name="Teague B."/>
            <person name="Potamousis K."/>
            <person name="Churas C."/>
            <person name="Place M."/>
            <person name="Herschleb J."/>
            <person name="Runnheim R."/>
            <person name="Forrest D."/>
            <person name="Amos-Landgraf J."/>
            <person name="Schwartz D.C."/>
            <person name="Cheng Z."/>
            <person name="Lindblad-Toh K."/>
            <person name="Eichler E.E."/>
            <person name="Ponting C.P."/>
        </authorList>
    </citation>
    <scope>NUCLEOTIDE SEQUENCE [LARGE SCALE GENOMIC DNA]</scope>
    <source>
        <strain evidence="2 4">C57BL/6J</strain>
    </source>
</reference>
<evidence type="ECO:0000259" key="1">
    <source>
        <dbReference type="Pfam" id="PF25532"/>
    </source>
</evidence>
<dbReference type="Pfam" id="PF25532">
    <property type="entry name" value="CH_CAMSAP2_N"/>
    <property type="match status" value="1"/>
</dbReference>